<dbReference type="CDD" id="cd10917">
    <property type="entry name" value="CE4_NodB_like_6s_7s"/>
    <property type="match status" value="1"/>
</dbReference>
<organism evidence="4 5">
    <name type="scientific">Aquibacillus halophilus</name>
    <dbReference type="NCBI Taxonomy" id="930132"/>
    <lineage>
        <taxon>Bacteria</taxon>
        <taxon>Bacillati</taxon>
        <taxon>Bacillota</taxon>
        <taxon>Bacilli</taxon>
        <taxon>Bacillales</taxon>
        <taxon>Bacillaceae</taxon>
        <taxon>Aquibacillus</taxon>
    </lineage>
</organism>
<protein>
    <submittedName>
        <fullName evidence="4">Polysaccharide deacetylase family protein</fullName>
    </submittedName>
</protein>
<dbReference type="GO" id="GO:0016020">
    <property type="term" value="C:membrane"/>
    <property type="evidence" value="ECO:0007669"/>
    <property type="project" value="TreeGrafter"/>
</dbReference>
<gene>
    <name evidence="4" type="ORF">GH741_03670</name>
</gene>
<dbReference type="GO" id="GO:0016810">
    <property type="term" value="F:hydrolase activity, acting on carbon-nitrogen (but not peptide) bonds"/>
    <property type="evidence" value="ECO:0007669"/>
    <property type="project" value="InterPro"/>
</dbReference>
<keyword evidence="1" id="KW-0479">Metal-binding</keyword>
<name>A0A6A8DDC5_9BACI</name>
<dbReference type="PANTHER" id="PTHR10587:SF133">
    <property type="entry name" value="CHITIN DEACETYLASE 1-RELATED"/>
    <property type="match status" value="1"/>
</dbReference>
<proteinExistence type="predicted"/>
<feature type="domain" description="NodB homology" evidence="3">
    <location>
        <begin position="26"/>
        <end position="201"/>
    </location>
</feature>
<keyword evidence="2" id="KW-0378">Hydrolase</keyword>
<accession>A0A6A8DDC5</accession>
<dbReference type="AlphaFoldDB" id="A0A6A8DDC5"/>
<dbReference type="PANTHER" id="PTHR10587">
    <property type="entry name" value="GLYCOSYL TRANSFERASE-RELATED"/>
    <property type="match status" value="1"/>
</dbReference>
<dbReference type="Pfam" id="PF01522">
    <property type="entry name" value="Polysacc_deac_1"/>
    <property type="match status" value="1"/>
</dbReference>
<dbReference type="InterPro" id="IPR050248">
    <property type="entry name" value="Polysacc_deacetylase_ArnD"/>
</dbReference>
<dbReference type="GO" id="GO:0046872">
    <property type="term" value="F:metal ion binding"/>
    <property type="evidence" value="ECO:0007669"/>
    <property type="project" value="UniProtKB-KW"/>
</dbReference>
<reference evidence="4" key="1">
    <citation type="submission" date="2019-11" db="EMBL/GenBank/DDBJ databases">
        <authorList>
            <person name="Li J."/>
        </authorList>
    </citation>
    <scope>NUCLEOTIDE SEQUENCE</scope>
    <source>
        <strain evidence="4">B6B</strain>
    </source>
</reference>
<dbReference type="PROSITE" id="PS51677">
    <property type="entry name" value="NODB"/>
    <property type="match status" value="1"/>
</dbReference>
<evidence type="ECO:0000313" key="4">
    <source>
        <dbReference type="EMBL" id="MRH41771.1"/>
    </source>
</evidence>
<dbReference type="InterPro" id="IPR011330">
    <property type="entry name" value="Glyco_hydro/deAcase_b/a-brl"/>
</dbReference>
<evidence type="ECO:0000256" key="1">
    <source>
        <dbReference type="ARBA" id="ARBA00022723"/>
    </source>
</evidence>
<dbReference type="Proteomes" id="UP000799092">
    <property type="component" value="Unassembled WGS sequence"/>
</dbReference>
<dbReference type="EMBL" id="WJNG01000002">
    <property type="protein sequence ID" value="MRH41771.1"/>
    <property type="molecule type" value="Genomic_DNA"/>
</dbReference>
<dbReference type="InterPro" id="IPR002509">
    <property type="entry name" value="NODB_dom"/>
</dbReference>
<comment type="caution">
    <text evidence="4">The sequence shown here is derived from an EMBL/GenBank/DDBJ whole genome shotgun (WGS) entry which is preliminary data.</text>
</comment>
<sequence length="203" mass="23659">MVDQTRVVYDSKDVNVLTRVNLTTQKSVVLTFDDGPSKVLPEILDILRETNVPAVFFWQSRLLYPTRPWKRVLDEGHWIGTHTINHPDMERLSYQKQLKQLQNSVKHLEDITGNKVTYFRPPFGRYNDDTIKAAQQLELIPVMWKIASIDWELKNNPNQIINNVVNNLEDGSIILLHELKQTLSILPQLIDAIREKGYTFRLL</sequence>
<keyword evidence="5" id="KW-1185">Reference proteome</keyword>
<dbReference type="Gene3D" id="3.20.20.370">
    <property type="entry name" value="Glycoside hydrolase/deacetylase"/>
    <property type="match status" value="1"/>
</dbReference>
<evidence type="ECO:0000259" key="3">
    <source>
        <dbReference type="PROSITE" id="PS51677"/>
    </source>
</evidence>
<evidence type="ECO:0000256" key="2">
    <source>
        <dbReference type="ARBA" id="ARBA00022801"/>
    </source>
</evidence>
<evidence type="ECO:0000313" key="5">
    <source>
        <dbReference type="Proteomes" id="UP000799092"/>
    </source>
</evidence>
<dbReference type="SUPFAM" id="SSF88713">
    <property type="entry name" value="Glycoside hydrolase/deacetylase"/>
    <property type="match status" value="1"/>
</dbReference>
<dbReference type="GO" id="GO:0005975">
    <property type="term" value="P:carbohydrate metabolic process"/>
    <property type="evidence" value="ECO:0007669"/>
    <property type="project" value="InterPro"/>
</dbReference>